<dbReference type="InterPro" id="IPR018062">
    <property type="entry name" value="HTH_AraC-typ_CS"/>
</dbReference>
<dbReference type="RefSeq" id="WP_146646943.1">
    <property type="nucleotide sequence ID" value="NZ_CP012333.1"/>
</dbReference>
<dbReference type="PANTHER" id="PTHR46796">
    <property type="entry name" value="HTH-TYPE TRANSCRIPTIONAL ACTIVATOR RHAS-RELATED"/>
    <property type="match status" value="1"/>
</dbReference>
<organism evidence="5 6">
    <name type="scientific">Labilithrix luteola</name>
    <dbReference type="NCBI Taxonomy" id="1391654"/>
    <lineage>
        <taxon>Bacteria</taxon>
        <taxon>Pseudomonadati</taxon>
        <taxon>Myxococcota</taxon>
        <taxon>Polyangia</taxon>
        <taxon>Polyangiales</taxon>
        <taxon>Labilitrichaceae</taxon>
        <taxon>Labilithrix</taxon>
    </lineage>
</organism>
<dbReference type="InterPro" id="IPR050204">
    <property type="entry name" value="AraC_XylS_family_regulators"/>
</dbReference>
<dbReference type="PROSITE" id="PS00041">
    <property type="entry name" value="HTH_ARAC_FAMILY_1"/>
    <property type="match status" value="1"/>
</dbReference>
<keyword evidence="6" id="KW-1185">Reference proteome</keyword>
<dbReference type="Gene3D" id="1.10.10.60">
    <property type="entry name" value="Homeodomain-like"/>
    <property type="match status" value="2"/>
</dbReference>
<evidence type="ECO:0000256" key="3">
    <source>
        <dbReference type="ARBA" id="ARBA00023163"/>
    </source>
</evidence>
<evidence type="ECO:0000259" key="4">
    <source>
        <dbReference type="PROSITE" id="PS01124"/>
    </source>
</evidence>
<dbReference type="OrthoDB" id="112032at2"/>
<dbReference type="PROSITE" id="PS01124">
    <property type="entry name" value="HTH_ARAC_FAMILY_2"/>
    <property type="match status" value="1"/>
</dbReference>
<dbReference type="STRING" id="1391654.AKJ09_02169"/>
<accession>A0A0K1PPN8</accession>
<sequence length="285" mass="31727">MEVTTLLQREPISVFDYRCTAGPSAAPFVEGHQTYSISYVRTGSFGYRTKEGSFELVAGSVLVGQPGDEYTCTHDHVTGDECLCFRLSTDLVESMDDRAKAWRSGALPPLSELVVFGELAQSAVEGRSDIALDEVGMLFAGSFVDVSSGRKPETSNVRTPDRRRAVDAALWMSDHSHEPIHLEHVAREAGLSAFHFLRLFARVLGVTPHQFLVRSRLRNAARLLTDRSRSITDIAYEVGFGDLSNFIRLFQRASGMSPSSFRKGARGDREILQERLRRALPKMTR</sequence>
<dbReference type="InterPro" id="IPR020449">
    <property type="entry name" value="Tscrpt_reg_AraC-type_HTH"/>
</dbReference>
<keyword evidence="1" id="KW-0805">Transcription regulation</keyword>
<proteinExistence type="predicted"/>
<dbReference type="SMART" id="SM00342">
    <property type="entry name" value="HTH_ARAC"/>
    <property type="match status" value="1"/>
</dbReference>
<dbReference type="Pfam" id="PF12833">
    <property type="entry name" value="HTH_18"/>
    <property type="match status" value="1"/>
</dbReference>
<dbReference type="AlphaFoldDB" id="A0A0K1PPN8"/>
<dbReference type="Proteomes" id="UP000064967">
    <property type="component" value="Chromosome"/>
</dbReference>
<name>A0A0K1PPN8_9BACT</name>
<dbReference type="PATRIC" id="fig|1391654.3.peg.2185"/>
<evidence type="ECO:0000256" key="2">
    <source>
        <dbReference type="ARBA" id="ARBA00023125"/>
    </source>
</evidence>
<evidence type="ECO:0000256" key="1">
    <source>
        <dbReference type="ARBA" id="ARBA00023015"/>
    </source>
</evidence>
<dbReference type="EMBL" id="CP012333">
    <property type="protein sequence ID" value="AKU95505.1"/>
    <property type="molecule type" value="Genomic_DNA"/>
</dbReference>
<dbReference type="GO" id="GO:0043565">
    <property type="term" value="F:sequence-specific DNA binding"/>
    <property type="evidence" value="ECO:0007669"/>
    <property type="project" value="InterPro"/>
</dbReference>
<keyword evidence="3" id="KW-0804">Transcription</keyword>
<evidence type="ECO:0000313" key="5">
    <source>
        <dbReference type="EMBL" id="AKU95505.1"/>
    </source>
</evidence>
<dbReference type="KEGG" id="llu:AKJ09_02169"/>
<dbReference type="PANTHER" id="PTHR46796:SF14">
    <property type="entry name" value="TRANSCRIPTIONAL REGULATORY PROTEIN"/>
    <property type="match status" value="1"/>
</dbReference>
<evidence type="ECO:0000313" key="6">
    <source>
        <dbReference type="Proteomes" id="UP000064967"/>
    </source>
</evidence>
<reference evidence="5 6" key="1">
    <citation type="submission" date="2015-08" db="EMBL/GenBank/DDBJ databases">
        <authorList>
            <person name="Babu N.S."/>
            <person name="Beckwith C.J."/>
            <person name="Beseler K.G."/>
            <person name="Brison A."/>
            <person name="Carone J.V."/>
            <person name="Caskin T.P."/>
            <person name="Diamond M."/>
            <person name="Durham M.E."/>
            <person name="Foxe J.M."/>
            <person name="Go M."/>
            <person name="Henderson B.A."/>
            <person name="Jones I.B."/>
            <person name="McGettigan J.A."/>
            <person name="Micheletti S.J."/>
            <person name="Nasrallah M.E."/>
            <person name="Ortiz D."/>
            <person name="Piller C.R."/>
            <person name="Privatt S.R."/>
            <person name="Schneider S.L."/>
            <person name="Sharp S."/>
            <person name="Smith T.C."/>
            <person name="Stanton J.D."/>
            <person name="Ullery H.E."/>
            <person name="Wilson R.J."/>
            <person name="Serrano M.G."/>
            <person name="Buck G."/>
            <person name="Lee V."/>
            <person name="Wang Y."/>
            <person name="Carvalho R."/>
            <person name="Voegtly L."/>
            <person name="Shi R."/>
            <person name="Duckworth R."/>
            <person name="Johnson A."/>
            <person name="Loviza R."/>
            <person name="Walstead R."/>
            <person name="Shah Z."/>
            <person name="Kiflezghi M."/>
            <person name="Wade K."/>
            <person name="Ball S.L."/>
            <person name="Bradley K.W."/>
            <person name="Asai D.J."/>
            <person name="Bowman C.A."/>
            <person name="Russell D.A."/>
            <person name="Pope W.H."/>
            <person name="Jacobs-Sera D."/>
            <person name="Hendrix R.W."/>
            <person name="Hatfull G.F."/>
        </authorList>
    </citation>
    <scope>NUCLEOTIDE SEQUENCE [LARGE SCALE GENOMIC DNA]</scope>
    <source>
        <strain evidence="5 6">DSM 27648</strain>
    </source>
</reference>
<keyword evidence="2" id="KW-0238">DNA-binding</keyword>
<protein>
    <submittedName>
        <fullName evidence="5">L-rhamnose operon transcriptional activator RhaR</fullName>
    </submittedName>
</protein>
<dbReference type="InterPro" id="IPR018060">
    <property type="entry name" value="HTH_AraC"/>
</dbReference>
<dbReference type="SUPFAM" id="SSF46689">
    <property type="entry name" value="Homeodomain-like"/>
    <property type="match status" value="2"/>
</dbReference>
<feature type="domain" description="HTH araC/xylS-type" evidence="4">
    <location>
        <begin position="166"/>
        <end position="264"/>
    </location>
</feature>
<dbReference type="InterPro" id="IPR009057">
    <property type="entry name" value="Homeodomain-like_sf"/>
</dbReference>
<dbReference type="PRINTS" id="PR00032">
    <property type="entry name" value="HTHARAC"/>
</dbReference>
<dbReference type="GO" id="GO:0003700">
    <property type="term" value="F:DNA-binding transcription factor activity"/>
    <property type="evidence" value="ECO:0007669"/>
    <property type="project" value="InterPro"/>
</dbReference>
<gene>
    <name evidence="5" type="ORF">AKJ09_02169</name>
</gene>